<protein>
    <recommendedName>
        <fullName evidence="1">Cyclic nucleotide-binding domain-containing protein</fullName>
    </recommendedName>
</protein>
<dbReference type="InterPro" id="IPR000595">
    <property type="entry name" value="cNMP-bd_dom"/>
</dbReference>
<dbReference type="OrthoDB" id="2021138at2759"/>
<evidence type="ECO:0000259" key="1">
    <source>
        <dbReference type="PROSITE" id="PS50042"/>
    </source>
</evidence>
<dbReference type="InterPro" id="IPR014710">
    <property type="entry name" value="RmlC-like_jellyroll"/>
</dbReference>
<feature type="domain" description="Cyclic nucleotide-binding" evidence="1">
    <location>
        <begin position="44"/>
        <end position="89"/>
    </location>
</feature>
<dbReference type="PANTHER" id="PTHR45689">
    <property type="entry name" value="I[[H]] CHANNEL, ISOFORM E"/>
    <property type="match status" value="1"/>
</dbReference>
<evidence type="ECO:0000313" key="3">
    <source>
        <dbReference type="Proteomes" id="UP001154078"/>
    </source>
</evidence>
<dbReference type="GO" id="GO:0003254">
    <property type="term" value="P:regulation of membrane depolarization"/>
    <property type="evidence" value="ECO:0007669"/>
    <property type="project" value="TreeGrafter"/>
</dbReference>
<dbReference type="SUPFAM" id="SSF51206">
    <property type="entry name" value="cAMP-binding domain-like"/>
    <property type="match status" value="1"/>
</dbReference>
<dbReference type="AlphaFoldDB" id="A0A9P0BK53"/>
<dbReference type="PANTHER" id="PTHR45689:SF14">
    <property type="entry name" value="CYCLIC NUCLEOTIDE-GATED CATION CHANNEL SUBUNIT A-LIKE PROTEIN"/>
    <property type="match status" value="1"/>
</dbReference>
<dbReference type="InterPro" id="IPR018490">
    <property type="entry name" value="cNMP-bd_dom_sf"/>
</dbReference>
<dbReference type="InterPro" id="IPR051413">
    <property type="entry name" value="K/Na_HCN_channel"/>
</dbReference>
<dbReference type="Proteomes" id="UP001154078">
    <property type="component" value="Chromosome 9"/>
</dbReference>
<dbReference type="PROSITE" id="PS50042">
    <property type="entry name" value="CNMP_BINDING_3"/>
    <property type="match status" value="1"/>
</dbReference>
<proteinExistence type="predicted"/>
<dbReference type="GO" id="GO:0098855">
    <property type="term" value="C:HCN channel complex"/>
    <property type="evidence" value="ECO:0007669"/>
    <property type="project" value="TreeGrafter"/>
</dbReference>
<name>A0A9P0BK53_BRAAE</name>
<dbReference type="Gene3D" id="2.60.120.10">
    <property type="entry name" value="Jelly Rolls"/>
    <property type="match status" value="1"/>
</dbReference>
<accession>A0A9P0BK53</accession>
<sequence length="125" mass="15102">MKFYEYIFQKYYFDESDILNKMPIHMRNEVHLYCCRILIEKTDAFRNLSKSAMGEIMEYFKQEIYIPHNVIIKCDDFIENIYFISFGTAMYMVTVVALEITELYKVAKSELLKLFLEYPDVKQKI</sequence>
<gene>
    <name evidence="2" type="ORF">MELIAE_LOCUS13244</name>
</gene>
<evidence type="ECO:0000313" key="2">
    <source>
        <dbReference type="EMBL" id="CAH0564779.1"/>
    </source>
</evidence>
<reference evidence="2" key="1">
    <citation type="submission" date="2021-12" db="EMBL/GenBank/DDBJ databases">
        <authorList>
            <person name="King R."/>
        </authorList>
    </citation>
    <scope>NUCLEOTIDE SEQUENCE</scope>
</reference>
<dbReference type="EMBL" id="OV121140">
    <property type="protein sequence ID" value="CAH0564779.1"/>
    <property type="molecule type" value="Genomic_DNA"/>
</dbReference>
<dbReference type="GO" id="GO:0005249">
    <property type="term" value="F:voltage-gated potassium channel activity"/>
    <property type="evidence" value="ECO:0007669"/>
    <property type="project" value="TreeGrafter"/>
</dbReference>
<dbReference type="GO" id="GO:0035725">
    <property type="term" value="P:sodium ion transmembrane transport"/>
    <property type="evidence" value="ECO:0007669"/>
    <property type="project" value="TreeGrafter"/>
</dbReference>
<keyword evidence="3" id="KW-1185">Reference proteome</keyword>
<dbReference type="Gene3D" id="1.10.287.630">
    <property type="entry name" value="Helix hairpin bin"/>
    <property type="match status" value="1"/>
</dbReference>
<organism evidence="2 3">
    <name type="scientific">Brassicogethes aeneus</name>
    <name type="common">Rape pollen beetle</name>
    <name type="synonym">Meligethes aeneus</name>
    <dbReference type="NCBI Taxonomy" id="1431903"/>
    <lineage>
        <taxon>Eukaryota</taxon>
        <taxon>Metazoa</taxon>
        <taxon>Ecdysozoa</taxon>
        <taxon>Arthropoda</taxon>
        <taxon>Hexapoda</taxon>
        <taxon>Insecta</taxon>
        <taxon>Pterygota</taxon>
        <taxon>Neoptera</taxon>
        <taxon>Endopterygota</taxon>
        <taxon>Coleoptera</taxon>
        <taxon>Polyphaga</taxon>
        <taxon>Cucujiformia</taxon>
        <taxon>Nitidulidae</taxon>
        <taxon>Meligethinae</taxon>
        <taxon>Brassicogethes</taxon>
    </lineage>
</organism>